<evidence type="ECO:0000256" key="3">
    <source>
        <dbReference type="ARBA" id="ARBA00023163"/>
    </source>
</evidence>
<dbReference type="InterPro" id="IPR018490">
    <property type="entry name" value="cNMP-bd_dom_sf"/>
</dbReference>
<keyword evidence="7" id="KW-1185">Reference proteome</keyword>
<dbReference type="Gene3D" id="2.60.120.10">
    <property type="entry name" value="Jelly Rolls"/>
    <property type="match status" value="1"/>
</dbReference>
<proteinExistence type="predicted"/>
<feature type="domain" description="HTH crp-type" evidence="5">
    <location>
        <begin position="156"/>
        <end position="222"/>
    </location>
</feature>
<dbReference type="Proteomes" id="UP001526246">
    <property type="component" value="Unassembled WGS sequence"/>
</dbReference>
<keyword evidence="1" id="KW-0805">Transcription regulation</keyword>
<feature type="compositionally biased region" description="Basic and acidic residues" evidence="4">
    <location>
        <begin position="256"/>
        <end position="269"/>
    </location>
</feature>
<evidence type="ECO:0000256" key="4">
    <source>
        <dbReference type="SAM" id="MobiDB-lite"/>
    </source>
</evidence>
<dbReference type="InterPro" id="IPR036390">
    <property type="entry name" value="WH_DNA-bd_sf"/>
</dbReference>
<evidence type="ECO:0000256" key="2">
    <source>
        <dbReference type="ARBA" id="ARBA00023125"/>
    </source>
</evidence>
<dbReference type="SUPFAM" id="SSF51206">
    <property type="entry name" value="cAMP-binding domain-like"/>
    <property type="match status" value="1"/>
</dbReference>
<dbReference type="InterPro" id="IPR014710">
    <property type="entry name" value="RmlC-like_jellyroll"/>
</dbReference>
<name>A0ABT3JCU9_9SPHN</name>
<comment type="caution">
    <text evidence="6">The sequence shown here is derived from an EMBL/GenBank/DDBJ whole genome shotgun (WGS) entry which is preliminary data.</text>
</comment>
<dbReference type="Pfam" id="PF13545">
    <property type="entry name" value="HTH_Crp_2"/>
    <property type="match status" value="1"/>
</dbReference>
<keyword evidence="2" id="KW-0238">DNA-binding</keyword>
<evidence type="ECO:0000256" key="1">
    <source>
        <dbReference type="ARBA" id="ARBA00023015"/>
    </source>
</evidence>
<organism evidence="6 7">
    <name type="scientific">Sphingomonas arvum</name>
    <dbReference type="NCBI Taxonomy" id="2992113"/>
    <lineage>
        <taxon>Bacteria</taxon>
        <taxon>Pseudomonadati</taxon>
        <taxon>Pseudomonadota</taxon>
        <taxon>Alphaproteobacteria</taxon>
        <taxon>Sphingomonadales</taxon>
        <taxon>Sphingomonadaceae</taxon>
        <taxon>Sphingomonas</taxon>
    </lineage>
</organism>
<evidence type="ECO:0000259" key="5">
    <source>
        <dbReference type="Pfam" id="PF13545"/>
    </source>
</evidence>
<protein>
    <submittedName>
        <fullName evidence="6">Crp/Fnr family transcriptional regulator</fullName>
    </submittedName>
</protein>
<dbReference type="InterPro" id="IPR012318">
    <property type="entry name" value="HTH_CRP"/>
</dbReference>
<reference evidence="6 7" key="1">
    <citation type="submission" date="2022-10" db="EMBL/GenBank/DDBJ databases">
        <title>Sphingomonas sp.</title>
        <authorList>
            <person name="Jin C."/>
        </authorList>
    </citation>
    <scope>NUCLEOTIDE SEQUENCE [LARGE SCALE GENOMIC DNA]</scope>
    <source>
        <strain evidence="6 7">BN140010</strain>
    </source>
</reference>
<feature type="region of interest" description="Disordered" evidence="4">
    <location>
        <begin position="249"/>
        <end position="283"/>
    </location>
</feature>
<sequence length="283" mass="30681">MLTHAHAAWPRPCFTSATTNLLYLVAPGVRAEIETSLETQTVTRDTILFEASDAGEYIYFPQGPLISIEQNRVEVALVGSEGMVGWPALAGCRSSPYRAIVRGRDGTVLRIRTEALLAIAGVVPALGTCLNRFVNVIGVQMAETICAYASHRVDVRLVRWLLLRHDRVGGDELLVHHEEIAANLGTRRASITDCLHIIEGAGLVRCRRGKIVVRDRAGMQALVVDCYGAAEALYRDEIGSFGKGAGTIAGAAAPSGDKRQDEQRERAAPTERPSFLLRTEPPA</sequence>
<dbReference type="EMBL" id="JAPDOB010000001">
    <property type="protein sequence ID" value="MCW3796893.1"/>
    <property type="molecule type" value="Genomic_DNA"/>
</dbReference>
<keyword evidence="3" id="KW-0804">Transcription</keyword>
<evidence type="ECO:0000313" key="6">
    <source>
        <dbReference type="EMBL" id="MCW3796893.1"/>
    </source>
</evidence>
<gene>
    <name evidence="6" type="ORF">OMW55_03615</name>
</gene>
<dbReference type="SUPFAM" id="SSF46785">
    <property type="entry name" value="Winged helix' DNA-binding domain"/>
    <property type="match status" value="1"/>
</dbReference>
<accession>A0ABT3JCU9</accession>
<dbReference type="RefSeq" id="WP_264880887.1">
    <property type="nucleotide sequence ID" value="NZ_JAPDOB010000001.1"/>
</dbReference>
<evidence type="ECO:0000313" key="7">
    <source>
        <dbReference type="Proteomes" id="UP001526246"/>
    </source>
</evidence>